<keyword evidence="3" id="KW-1185">Reference proteome</keyword>
<reference evidence="2" key="1">
    <citation type="journal article" date="2023" name="G3 (Bethesda)">
        <title>A reference genome for the long-term kleptoplast-retaining sea slug Elysia crispata morphotype clarki.</title>
        <authorList>
            <person name="Eastman K.E."/>
            <person name="Pendleton A.L."/>
            <person name="Shaikh M.A."/>
            <person name="Suttiyut T."/>
            <person name="Ogas R."/>
            <person name="Tomko P."/>
            <person name="Gavelis G."/>
            <person name="Widhalm J.R."/>
            <person name="Wisecaver J.H."/>
        </authorList>
    </citation>
    <scope>NUCLEOTIDE SEQUENCE</scope>
    <source>
        <strain evidence="2">ECLA1</strain>
    </source>
</reference>
<sequence length="78" mass="8045">MGRRTDKDKGAKREGHDTALQDGAAEVLVMVESGAGNNAFTSAGKLSWPTSSSALTAIFGVTSPCWPAQPEGQATPEP</sequence>
<dbReference type="EMBL" id="JAWDGP010005591">
    <property type="protein sequence ID" value="KAK3755718.1"/>
    <property type="molecule type" value="Genomic_DNA"/>
</dbReference>
<organism evidence="2 3">
    <name type="scientific">Elysia crispata</name>
    <name type="common">lettuce slug</name>
    <dbReference type="NCBI Taxonomy" id="231223"/>
    <lineage>
        <taxon>Eukaryota</taxon>
        <taxon>Metazoa</taxon>
        <taxon>Spiralia</taxon>
        <taxon>Lophotrochozoa</taxon>
        <taxon>Mollusca</taxon>
        <taxon>Gastropoda</taxon>
        <taxon>Heterobranchia</taxon>
        <taxon>Euthyneura</taxon>
        <taxon>Panpulmonata</taxon>
        <taxon>Sacoglossa</taxon>
        <taxon>Placobranchoidea</taxon>
        <taxon>Plakobranchidae</taxon>
        <taxon>Elysia</taxon>
    </lineage>
</organism>
<dbReference type="Proteomes" id="UP001283361">
    <property type="component" value="Unassembled WGS sequence"/>
</dbReference>
<dbReference type="AlphaFoldDB" id="A0AAE0YRT7"/>
<proteinExistence type="predicted"/>
<accession>A0AAE0YRT7</accession>
<evidence type="ECO:0000313" key="3">
    <source>
        <dbReference type="Proteomes" id="UP001283361"/>
    </source>
</evidence>
<evidence type="ECO:0000256" key="1">
    <source>
        <dbReference type="SAM" id="MobiDB-lite"/>
    </source>
</evidence>
<evidence type="ECO:0000313" key="2">
    <source>
        <dbReference type="EMBL" id="KAK3755718.1"/>
    </source>
</evidence>
<feature type="region of interest" description="Disordered" evidence="1">
    <location>
        <begin position="1"/>
        <end position="20"/>
    </location>
</feature>
<gene>
    <name evidence="2" type="ORF">RRG08_060693</name>
</gene>
<protein>
    <submittedName>
        <fullName evidence="2">Uncharacterized protein</fullName>
    </submittedName>
</protein>
<comment type="caution">
    <text evidence="2">The sequence shown here is derived from an EMBL/GenBank/DDBJ whole genome shotgun (WGS) entry which is preliminary data.</text>
</comment>
<feature type="compositionally biased region" description="Basic and acidic residues" evidence="1">
    <location>
        <begin position="1"/>
        <end position="19"/>
    </location>
</feature>
<name>A0AAE0YRT7_9GAST</name>